<dbReference type="InterPro" id="IPR007530">
    <property type="entry name" value="Aminoglycoside_adenylylTfrase"/>
</dbReference>
<feature type="non-terminal residue" evidence="1">
    <location>
        <position position="1"/>
    </location>
</feature>
<dbReference type="Gene3D" id="3.30.460.10">
    <property type="entry name" value="Beta Polymerase, domain 2"/>
    <property type="match status" value="1"/>
</dbReference>
<accession>X0XH18</accession>
<protein>
    <submittedName>
        <fullName evidence="1">Uncharacterized protein</fullName>
    </submittedName>
</protein>
<evidence type="ECO:0000313" key="1">
    <source>
        <dbReference type="EMBL" id="GAG24246.1"/>
    </source>
</evidence>
<dbReference type="AlphaFoldDB" id="X0XH18"/>
<name>X0XH18_9ZZZZ</name>
<sequence>VTQYENGTKIDYSIWPVDLLRRIIEEPKLPAGLDIGYSVLIDKDNLTEQLKPPTYTAYIPAIPTEKEYQTLVEEFFNITAYVAKHICRDDLMPLKYCLDYVAKQDKLLGMLEWGVELDHNWSISPGACGKGLKKYLKPEIWSELESTYVGAGKQENWEALFKTITIFRKVAIEVADHLGYSYPYSLDQRVVKYLDKIKGSDTITDEAEKRTLITDYPST</sequence>
<dbReference type="EMBL" id="BARS01039899">
    <property type="protein sequence ID" value="GAG24246.1"/>
    <property type="molecule type" value="Genomic_DNA"/>
</dbReference>
<dbReference type="InterPro" id="IPR043519">
    <property type="entry name" value="NT_sf"/>
</dbReference>
<organism evidence="1">
    <name type="scientific">marine sediment metagenome</name>
    <dbReference type="NCBI Taxonomy" id="412755"/>
    <lineage>
        <taxon>unclassified sequences</taxon>
        <taxon>metagenomes</taxon>
        <taxon>ecological metagenomes</taxon>
    </lineage>
</organism>
<reference evidence="1" key="1">
    <citation type="journal article" date="2014" name="Front. Microbiol.">
        <title>High frequency of phylogenetically diverse reductive dehalogenase-homologous genes in deep subseafloor sedimentary metagenomes.</title>
        <authorList>
            <person name="Kawai M."/>
            <person name="Futagami T."/>
            <person name="Toyoda A."/>
            <person name="Takaki Y."/>
            <person name="Nishi S."/>
            <person name="Hori S."/>
            <person name="Arai W."/>
            <person name="Tsubouchi T."/>
            <person name="Morono Y."/>
            <person name="Uchiyama I."/>
            <person name="Ito T."/>
            <person name="Fujiyama A."/>
            <person name="Inagaki F."/>
            <person name="Takami H."/>
        </authorList>
    </citation>
    <scope>NUCLEOTIDE SEQUENCE</scope>
    <source>
        <strain evidence="1">Expedition CK06-06</strain>
    </source>
</reference>
<gene>
    <name evidence="1" type="ORF">S01H1_60897</name>
</gene>
<dbReference type="SUPFAM" id="SSF81631">
    <property type="entry name" value="PAP/OAS1 substrate-binding domain"/>
    <property type="match status" value="1"/>
</dbReference>
<proteinExistence type="predicted"/>
<comment type="caution">
    <text evidence="1">The sequence shown here is derived from an EMBL/GenBank/DDBJ whole genome shotgun (WGS) entry which is preliminary data.</text>
</comment>
<dbReference type="Gene3D" id="1.20.120.330">
    <property type="entry name" value="Nucleotidyltransferases domain 2"/>
    <property type="match status" value="1"/>
</dbReference>
<dbReference type="Pfam" id="PF04439">
    <property type="entry name" value="Adenyl_transf"/>
    <property type="match status" value="1"/>
</dbReference>